<organism evidence="1 2">
    <name type="scientific">Vespula maculifrons</name>
    <name type="common">Eastern yellow jacket</name>
    <name type="synonym">Wasp</name>
    <dbReference type="NCBI Taxonomy" id="7453"/>
    <lineage>
        <taxon>Eukaryota</taxon>
        <taxon>Metazoa</taxon>
        <taxon>Ecdysozoa</taxon>
        <taxon>Arthropoda</taxon>
        <taxon>Hexapoda</taxon>
        <taxon>Insecta</taxon>
        <taxon>Pterygota</taxon>
        <taxon>Neoptera</taxon>
        <taxon>Endopterygota</taxon>
        <taxon>Hymenoptera</taxon>
        <taxon>Apocrita</taxon>
        <taxon>Aculeata</taxon>
        <taxon>Vespoidea</taxon>
        <taxon>Vespidae</taxon>
        <taxon>Vespinae</taxon>
        <taxon>Vespula</taxon>
    </lineage>
</organism>
<gene>
    <name evidence="1" type="ORF">V1477_017865</name>
</gene>
<protein>
    <submittedName>
        <fullName evidence="1">Uncharacterized protein</fullName>
    </submittedName>
</protein>
<dbReference type="EMBL" id="JAYRBN010000109">
    <property type="protein sequence ID" value="KAL2726051.1"/>
    <property type="molecule type" value="Genomic_DNA"/>
</dbReference>
<comment type="caution">
    <text evidence="1">The sequence shown here is derived from an EMBL/GenBank/DDBJ whole genome shotgun (WGS) entry which is preliminary data.</text>
</comment>
<accession>A0ABD2B0B8</accession>
<reference evidence="1 2" key="1">
    <citation type="journal article" date="2024" name="Ann. Entomol. Soc. Am.">
        <title>Genomic analyses of the southern and eastern yellowjacket wasps (Hymenoptera: Vespidae) reveal evolutionary signatures of social life.</title>
        <authorList>
            <person name="Catto M.A."/>
            <person name="Caine P.B."/>
            <person name="Orr S.E."/>
            <person name="Hunt B.G."/>
            <person name="Goodisman M.A.D."/>
        </authorList>
    </citation>
    <scope>NUCLEOTIDE SEQUENCE [LARGE SCALE GENOMIC DNA]</scope>
    <source>
        <strain evidence="1">232</strain>
        <tissue evidence="1">Head and thorax</tissue>
    </source>
</reference>
<proteinExistence type="predicted"/>
<keyword evidence="2" id="KW-1185">Reference proteome</keyword>
<dbReference type="Proteomes" id="UP001607303">
    <property type="component" value="Unassembled WGS sequence"/>
</dbReference>
<name>A0ABD2B0B8_VESMC</name>
<evidence type="ECO:0000313" key="2">
    <source>
        <dbReference type="Proteomes" id="UP001607303"/>
    </source>
</evidence>
<sequence>MLKYAEDDQLCPVMSEADGVGWWSFPSGKTSRNVNFRIESSTTCGSSDAATSTWVGKYKSLIQEFYRIIFKILFLLEVCSFDSF</sequence>
<evidence type="ECO:0000313" key="1">
    <source>
        <dbReference type="EMBL" id="KAL2726051.1"/>
    </source>
</evidence>
<dbReference type="AlphaFoldDB" id="A0ABD2B0B8"/>